<dbReference type="AlphaFoldDB" id="A0A9P0F0X2"/>
<protein>
    <recommendedName>
        <fullName evidence="7">Protein takeout</fullName>
    </recommendedName>
</protein>
<accession>A0A9P0F0X2</accession>
<feature type="chain" id="PRO_5040227602" description="Protein takeout" evidence="4">
    <location>
        <begin position="23"/>
        <end position="252"/>
    </location>
</feature>
<proteinExistence type="inferred from homology"/>
<sequence length="252" mass="28278">MIAMLPSLSVCLLVINFCLTDATLPSYIKPCKRTDAGLNECVKRTFEDLRPHLKQGIPELNVPPIDPLFLPEIVVAGSVEKGRGQPLRAVATNVKVLGAGDYKVQKLVVDLKKTIYYVNMTFPFLKIEANYDMDAKILNIPLKGRGPLKANATNVRANIVLHGAKVKIEGTTHIQFHSMETDLRIGDYKIRLFNLFNGDPTLNNAINAAINENKQEFMKTLKPLAEDTVAKYILENLNKIFSKFTFEEFFPK</sequence>
<dbReference type="PANTHER" id="PTHR11008">
    <property type="entry name" value="PROTEIN TAKEOUT-LIKE PROTEIN"/>
    <property type="match status" value="1"/>
</dbReference>
<name>A0A9P0F0X2_BEMTA</name>
<keyword evidence="2" id="KW-0090">Biological rhythms</keyword>
<dbReference type="Gene3D" id="3.15.10.30">
    <property type="entry name" value="Haemolymph juvenile hormone binding protein"/>
    <property type="match status" value="1"/>
</dbReference>
<dbReference type="KEGG" id="btab:109030667"/>
<dbReference type="InterPro" id="IPR010562">
    <property type="entry name" value="Haemolymph_juvenile_hormone-bd"/>
</dbReference>
<evidence type="ECO:0000256" key="2">
    <source>
        <dbReference type="ARBA" id="ARBA00023108"/>
    </source>
</evidence>
<dbReference type="GO" id="GO:0005615">
    <property type="term" value="C:extracellular space"/>
    <property type="evidence" value="ECO:0007669"/>
    <property type="project" value="TreeGrafter"/>
</dbReference>
<evidence type="ECO:0000256" key="4">
    <source>
        <dbReference type="SAM" id="SignalP"/>
    </source>
</evidence>
<evidence type="ECO:0000256" key="3">
    <source>
        <dbReference type="ARBA" id="ARBA00060902"/>
    </source>
</evidence>
<dbReference type="Pfam" id="PF06585">
    <property type="entry name" value="JHBP"/>
    <property type="match status" value="1"/>
</dbReference>
<gene>
    <name evidence="5" type="ORF">BEMITA_LOCUS6253</name>
</gene>
<feature type="signal peptide" evidence="4">
    <location>
        <begin position="1"/>
        <end position="22"/>
    </location>
</feature>
<comment type="similarity">
    <text evidence="3">Belongs to the TO family.</text>
</comment>
<dbReference type="EMBL" id="OU963864">
    <property type="protein sequence ID" value="CAH0387211.1"/>
    <property type="molecule type" value="Genomic_DNA"/>
</dbReference>
<evidence type="ECO:0000256" key="1">
    <source>
        <dbReference type="ARBA" id="ARBA00022729"/>
    </source>
</evidence>
<dbReference type="PANTHER" id="PTHR11008:SF39">
    <property type="entry name" value="CIRCADIAN CLOCK-CONTROLLED PROTEIN-LIKE PROTEIN"/>
    <property type="match status" value="1"/>
</dbReference>
<keyword evidence="1 4" id="KW-0732">Signal</keyword>
<organism evidence="5 6">
    <name type="scientific">Bemisia tabaci</name>
    <name type="common">Sweetpotato whitefly</name>
    <name type="synonym">Aleurodes tabaci</name>
    <dbReference type="NCBI Taxonomy" id="7038"/>
    <lineage>
        <taxon>Eukaryota</taxon>
        <taxon>Metazoa</taxon>
        <taxon>Ecdysozoa</taxon>
        <taxon>Arthropoda</taxon>
        <taxon>Hexapoda</taxon>
        <taxon>Insecta</taxon>
        <taxon>Pterygota</taxon>
        <taxon>Neoptera</taxon>
        <taxon>Paraneoptera</taxon>
        <taxon>Hemiptera</taxon>
        <taxon>Sternorrhyncha</taxon>
        <taxon>Aleyrodoidea</taxon>
        <taxon>Aleyrodidae</taxon>
        <taxon>Aleyrodinae</taxon>
        <taxon>Bemisia</taxon>
    </lineage>
</organism>
<evidence type="ECO:0008006" key="7">
    <source>
        <dbReference type="Google" id="ProtNLM"/>
    </source>
</evidence>
<reference evidence="5" key="1">
    <citation type="submission" date="2021-12" db="EMBL/GenBank/DDBJ databases">
        <authorList>
            <person name="King R."/>
        </authorList>
    </citation>
    <scope>NUCLEOTIDE SEQUENCE</scope>
</reference>
<evidence type="ECO:0000313" key="5">
    <source>
        <dbReference type="EMBL" id="CAH0387211.1"/>
    </source>
</evidence>
<keyword evidence="6" id="KW-1185">Reference proteome</keyword>
<evidence type="ECO:0000313" key="6">
    <source>
        <dbReference type="Proteomes" id="UP001152759"/>
    </source>
</evidence>
<dbReference type="Proteomes" id="UP001152759">
    <property type="component" value="Chromosome 3"/>
</dbReference>
<dbReference type="InterPro" id="IPR038606">
    <property type="entry name" value="To_sf"/>
</dbReference>
<dbReference type="GO" id="GO:0007623">
    <property type="term" value="P:circadian rhythm"/>
    <property type="evidence" value="ECO:0007669"/>
    <property type="project" value="UniProtKB-ARBA"/>
</dbReference>
<dbReference type="FunFam" id="3.15.10.30:FF:000001">
    <property type="entry name" value="Takeout-like protein 1"/>
    <property type="match status" value="1"/>
</dbReference>
<dbReference type="SMART" id="SM00700">
    <property type="entry name" value="JHBP"/>
    <property type="match status" value="1"/>
</dbReference>